<dbReference type="RefSeq" id="WP_052515330.1">
    <property type="nucleotide sequence ID" value="NZ_AZAC01000030.1"/>
</dbReference>
<name>A0A0D2HPV0_9BACT</name>
<evidence type="ECO:0000313" key="2">
    <source>
        <dbReference type="Proteomes" id="UP000032233"/>
    </source>
</evidence>
<evidence type="ECO:0000313" key="1">
    <source>
        <dbReference type="EMBL" id="KIX12493.1"/>
    </source>
</evidence>
<dbReference type="Proteomes" id="UP000032233">
    <property type="component" value="Unassembled WGS sequence"/>
</dbReference>
<dbReference type="EMBL" id="AZAC01000030">
    <property type="protein sequence ID" value="KIX12493.1"/>
    <property type="molecule type" value="Genomic_DNA"/>
</dbReference>
<comment type="caution">
    <text evidence="1">The sequence shown here is derived from an EMBL/GenBank/DDBJ whole genome shotgun (WGS) entry which is preliminary data.</text>
</comment>
<dbReference type="InParanoid" id="A0A0D2HPV0"/>
<sequence length="185" mass="21598">MLLDQYMPLFHFRESHQALVRAKPERIYKVARRFDLAHSRPSKLLFAMRGISRQLEKNHSRDLATQYNFKDFEKLGFLLLEEIPPYEFIFGVAGKLWGLKPEIVRLKQSEFIGFQADGMIKVGGNLQVSQLGNNLCRVSTETRIFCCDLKAKGKFRAYWTVVRPFSGLIRLEWLRLIRDEAESEA</sequence>
<dbReference type="OrthoDB" id="5464833at2"/>
<organism evidence="1 2">
    <name type="scientific">Dethiosulfatarculus sandiegensis</name>
    <dbReference type="NCBI Taxonomy" id="1429043"/>
    <lineage>
        <taxon>Bacteria</taxon>
        <taxon>Pseudomonadati</taxon>
        <taxon>Thermodesulfobacteriota</taxon>
        <taxon>Desulfarculia</taxon>
        <taxon>Desulfarculales</taxon>
        <taxon>Desulfarculaceae</taxon>
        <taxon>Dethiosulfatarculus</taxon>
    </lineage>
</organism>
<keyword evidence="2" id="KW-1185">Reference proteome</keyword>
<protein>
    <submittedName>
        <fullName evidence="1">Uncharacterized protein</fullName>
    </submittedName>
</protein>
<gene>
    <name evidence="1" type="ORF">X474_18715</name>
</gene>
<accession>A0A0D2HPV0</accession>
<dbReference type="AlphaFoldDB" id="A0A0D2HPV0"/>
<proteinExistence type="predicted"/>
<reference evidence="1 2" key="1">
    <citation type="submission" date="2013-11" db="EMBL/GenBank/DDBJ databases">
        <title>Metagenomic analysis of a methanogenic consortium involved in long chain n-alkane degradation.</title>
        <authorList>
            <person name="Davidova I.A."/>
            <person name="Callaghan A.V."/>
            <person name="Wawrik B."/>
            <person name="Pruitt S."/>
            <person name="Marks C."/>
            <person name="Duncan K.E."/>
            <person name="Suflita J.M."/>
        </authorList>
    </citation>
    <scope>NUCLEOTIDE SEQUENCE [LARGE SCALE GENOMIC DNA]</scope>
    <source>
        <strain evidence="1 2">SPR</strain>
    </source>
</reference>